<dbReference type="EMBL" id="HBUE01300338">
    <property type="protein sequence ID" value="CAG6578549.1"/>
    <property type="molecule type" value="Transcribed_RNA"/>
</dbReference>
<proteinExistence type="predicted"/>
<dbReference type="EMBL" id="HBUE01194354">
    <property type="protein sequence ID" value="CAG6526827.1"/>
    <property type="molecule type" value="Transcribed_RNA"/>
</dbReference>
<protein>
    <submittedName>
        <fullName evidence="1">(northern house mosquito) hypothetical protein</fullName>
    </submittedName>
</protein>
<organism evidence="1">
    <name type="scientific">Culex pipiens</name>
    <name type="common">House mosquito</name>
    <dbReference type="NCBI Taxonomy" id="7175"/>
    <lineage>
        <taxon>Eukaryota</taxon>
        <taxon>Metazoa</taxon>
        <taxon>Ecdysozoa</taxon>
        <taxon>Arthropoda</taxon>
        <taxon>Hexapoda</taxon>
        <taxon>Insecta</taxon>
        <taxon>Pterygota</taxon>
        <taxon>Neoptera</taxon>
        <taxon>Endopterygota</taxon>
        <taxon>Diptera</taxon>
        <taxon>Nematocera</taxon>
        <taxon>Culicoidea</taxon>
        <taxon>Culicidae</taxon>
        <taxon>Culicinae</taxon>
        <taxon>Culicini</taxon>
        <taxon>Culex</taxon>
        <taxon>Culex</taxon>
    </lineage>
</organism>
<sequence length="140" mass="16123">MIETTLKQRVGFRECARIPANGIVVIRKNLSVGGRWTERRWWWKSLSGDCWNAQESQPMELSSFGKTYPLEDAGQNADGGGRAYRGTSRARHSRKLRAGKIFRSSVPGTCDKRNLVIRQGEKHRRIERRHQIATGKRCWL</sequence>
<reference evidence="1" key="1">
    <citation type="submission" date="2021-05" db="EMBL/GenBank/DDBJ databases">
        <authorList>
            <person name="Alioto T."/>
            <person name="Alioto T."/>
            <person name="Gomez Garrido J."/>
        </authorList>
    </citation>
    <scope>NUCLEOTIDE SEQUENCE</scope>
</reference>
<name>A0A8D8JRL7_CULPI</name>
<dbReference type="AlphaFoldDB" id="A0A8D8JRL7"/>
<evidence type="ECO:0000313" key="1">
    <source>
        <dbReference type="EMBL" id="CAG6578549.1"/>
    </source>
</evidence>
<accession>A0A8D8JRL7</accession>